<evidence type="ECO:0000313" key="2">
    <source>
        <dbReference type="Proteomes" id="UP001107961"/>
    </source>
</evidence>
<name>A0A9Q3ZFZ3_9GAMM</name>
<reference evidence="1" key="1">
    <citation type="submission" date="2022-01" db="EMBL/GenBank/DDBJ databases">
        <authorList>
            <person name="Karlyshev A.V."/>
            <person name="Jaspars M."/>
        </authorList>
    </citation>
    <scope>NUCLEOTIDE SEQUENCE</scope>
    <source>
        <strain evidence="1">AGSA3-2</strain>
    </source>
</reference>
<dbReference type="RefSeq" id="WP_233926073.1">
    <property type="nucleotide sequence ID" value="NZ_JAJVKT010000022.1"/>
</dbReference>
<protein>
    <submittedName>
        <fullName evidence="1">Uncharacterized protein</fullName>
    </submittedName>
</protein>
<dbReference type="EMBL" id="JAJVKT010000022">
    <property type="protein sequence ID" value="MCE7510286.1"/>
    <property type="molecule type" value="Genomic_DNA"/>
</dbReference>
<dbReference type="Proteomes" id="UP001107961">
    <property type="component" value="Unassembled WGS sequence"/>
</dbReference>
<organism evidence="1 2">
    <name type="scientific">Alloalcanivorax xenomutans</name>
    <dbReference type="NCBI Taxonomy" id="1094342"/>
    <lineage>
        <taxon>Bacteria</taxon>
        <taxon>Pseudomonadati</taxon>
        <taxon>Pseudomonadota</taxon>
        <taxon>Gammaproteobacteria</taxon>
        <taxon>Oceanospirillales</taxon>
        <taxon>Alcanivoracaceae</taxon>
        <taxon>Alloalcanivorax</taxon>
    </lineage>
</organism>
<gene>
    <name evidence="1" type="ORF">LZG35_16725</name>
</gene>
<evidence type="ECO:0000313" key="1">
    <source>
        <dbReference type="EMBL" id="MCE7510286.1"/>
    </source>
</evidence>
<keyword evidence="2" id="KW-1185">Reference proteome</keyword>
<proteinExistence type="predicted"/>
<sequence>MTSWLLAIVAACAASGAIGYWQGVERGELNVTAEVDHAAVNRLTGLLDDYTALTADANAASQRLRKATQARAAQDRKTTQELRDALAQQADVCADFRYGVSVMQQLDAAWQRAADAAAGGLDGAVPSAE</sequence>
<dbReference type="AlphaFoldDB" id="A0A9Q3ZFZ3"/>
<accession>A0A9Q3ZFZ3</accession>
<comment type="caution">
    <text evidence="1">The sequence shown here is derived from an EMBL/GenBank/DDBJ whole genome shotgun (WGS) entry which is preliminary data.</text>
</comment>